<evidence type="ECO:0000313" key="4">
    <source>
        <dbReference type="Proteomes" id="UP000324222"/>
    </source>
</evidence>
<dbReference type="Proteomes" id="UP000324222">
    <property type="component" value="Unassembled WGS sequence"/>
</dbReference>
<accession>A0A5B7H8I2</accession>
<reference evidence="3 4" key="1">
    <citation type="submission" date="2019-05" db="EMBL/GenBank/DDBJ databases">
        <title>Another draft genome of Portunus trituberculatus and its Hox gene families provides insights of decapod evolution.</title>
        <authorList>
            <person name="Jeong J.-H."/>
            <person name="Song I."/>
            <person name="Kim S."/>
            <person name="Choi T."/>
            <person name="Kim D."/>
            <person name="Ryu S."/>
            <person name="Kim W."/>
        </authorList>
    </citation>
    <scope>NUCLEOTIDE SEQUENCE [LARGE SCALE GENOMIC DNA]</scope>
    <source>
        <tissue evidence="3">Muscle</tissue>
    </source>
</reference>
<name>A0A5B7H8I2_PORTR</name>
<keyword evidence="1" id="KW-0175">Coiled coil</keyword>
<dbReference type="CDD" id="cd12085">
    <property type="entry name" value="DD_cGKI-alpha"/>
    <property type="match status" value="1"/>
</dbReference>
<proteinExistence type="predicted"/>
<dbReference type="GO" id="GO:0016301">
    <property type="term" value="F:kinase activity"/>
    <property type="evidence" value="ECO:0007669"/>
    <property type="project" value="UniProtKB-KW"/>
</dbReference>
<keyword evidence="3" id="KW-0808">Transferase</keyword>
<feature type="domain" description="cGMP-dependent protein kinase N-terminal coiled-coil" evidence="2">
    <location>
        <begin position="10"/>
        <end position="43"/>
    </location>
</feature>
<evidence type="ECO:0000259" key="2">
    <source>
        <dbReference type="Pfam" id="PF16808"/>
    </source>
</evidence>
<protein>
    <submittedName>
        <fullName evidence="3">cGMP-dependent protein kinase 1</fullName>
    </submittedName>
</protein>
<keyword evidence="4" id="KW-1185">Reference proteome</keyword>
<dbReference type="Pfam" id="PF16808">
    <property type="entry name" value="PKcGMP_CC"/>
    <property type="match status" value="1"/>
</dbReference>
<evidence type="ECO:0000313" key="3">
    <source>
        <dbReference type="EMBL" id="MPC68971.1"/>
    </source>
</evidence>
<dbReference type="InterPro" id="IPR031831">
    <property type="entry name" value="PKcGMP_CC"/>
</dbReference>
<comment type="caution">
    <text evidence="3">The sequence shown here is derived from an EMBL/GenBank/DDBJ whole genome shotgun (WGS) entry which is preliminary data.</text>
</comment>
<gene>
    <name evidence="3" type="primary">PRKG1_2</name>
    <name evidence="3" type="ORF">E2C01_063184</name>
</gene>
<dbReference type="Gene3D" id="1.20.5.490">
    <property type="entry name" value="Single helix bin"/>
    <property type="match status" value="1"/>
</dbReference>
<sequence>MGSLLELQEMLMERDDRIKQLEAVVRVRDNEIMELKSQLDKFQSVIPYATVAAGVSKVRARKTRAQGISAEPQSLKTAQELMKLSQTTFPVISKDLR</sequence>
<dbReference type="OrthoDB" id="63267at2759"/>
<organism evidence="3 4">
    <name type="scientific">Portunus trituberculatus</name>
    <name type="common">Swimming crab</name>
    <name type="synonym">Neptunus trituberculatus</name>
    <dbReference type="NCBI Taxonomy" id="210409"/>
    <lineage>
        <taxon>Eukaryota</taxon>
        <taxon>Metazoa</taxon>
        <taxon>Ecdysozoa</taxon>
        <taxon>Arthropoda</taxon>
        <taxon>Crustacea</taxon>
        <taxon>Multicrustacea</taxon>
        <taxon>Malacostraca</taxon>
        <taxon>Eumalacostraca</taxon>
        <taxon>Eucarida</taxon>
        <taxon>Decapoda</taxon>
        <taxon>Pleocyemata</taxon>
        <taxon>Brachyura</taxon>
        <taxon>Eubrachyura</taxon>
        <taxon>Portunoidea</taxon>
        <taxon>Portunidae</taxon>
        <taxon>Portuninae</taxon>
        <taxon>Portunus</taxon>
    </lineage>
</organism>
<feature type="coiled-coil region" evidence="1">
    <location>
        <begin position="4"/>
        <end position="38"/>
    </location>
</feature>
<dbReference type="AlphaFoldDB" id="A0A5B7H8I2"/>
<evidence type="ECO:0000256" key="1">
    <source>
        <dbReference type="SAM" id="Coils"/>
    </source>
</evidence>
<keyword evidence="3" id="KW-0418">Kinase</keyword>
<dbReference type="EMBL" id="VSRR010028690">
    <property type="protein sequence ID" value="MPC68971.1"/>
    <property type="molecule type" value="Genomic_DNA"/>
</dbReference>